<organism evidence="1 2">
    <name type="scientific">Aquilegia coerulea</name>
    <name type="common">Rocky mountain columbine</name>
    <dbReference type="NCBI Taxonomy" id="218851"/>
    <lineage>
        <taxon>Eukaryota</taxon>
        <taxon>Viridiplantae</taxon>
        <taxon>Streptophyta</taxon>
        <taxon>Embryophyta</taxon>
        <taxon>Tracheophyta</taxon>
        <taxon>Spermatophyta</taxon>
        <taxon>Magnoliopsida</taxon>
        <taxon>Ranunculales</taxon>
        <taxon>Ranunculaceae</taxon>
        <taxon>Thalictroideae</taxon>
        <taxon>Aquilegia</taxon>
    </lineage>
</organism>
<proteinExistence type="predicted"/>
<name>A0A2G5EU54_AQUCA</name>
<evidence type="ECO:0000313" key="1">
    <source>
        <dbReference type="EMBL" id="PIA59177.1"/>
    </source>
</evidence>
<reference evidence="1 2" key="1">
    <citation type="submission" date="2017-09" db="EMBL/GenBank/DDBJ databases">
        <title>WGS assembly of Aquilegia coerulea Goldsmith.</title>
        <authorList>
            <person name="Hodges S."/>
            <person name="Kramer E."/>
            <person name="Nordborg M."/>
            <person name="Tomkins J."/>
            <person name="Borevitz J."/>
            <person name="Derieg N."/>
            <person name="Yan J."/>
            <person name="Mihaltcheva S."/>
            <person name="Hayes R.D."/>
            <person name="Rokhsar D."/>
        </authorList>
    </citation>
    <scope>NUCLEOTIDE SEQUENCE [LARGE SCALE GENOMIC DNA]</scope>
    <source>
        <strain evidence="2">cv. Goldsmith</strain>
    </source>
</reference>
<accession>A0A2G5EU54</accession>
<gene>
    <name evidence="1" type="ORF">AQUCO_00400208v1</name>
</gene>
<evidence type="ECO:0000313" key="2">
    <source>
        <dbReference type="Proteomes" id="UP000230069"/>
    </source>
</evidence>
<dbReference type="EMBL" id="KZ305021">
    <property type="protein sequence ID" value="PIA59177.1"/>
    <property type="molecule type" value="Genomic_DNA"/>
</dbReference>
<sequence>MLRMLSLLGLVYKSFSYGSFMNALPLEFVLLGYYRAFDGFGCFVCVLKFGCSGLLSSCLSKLNWMLNYTLWM</sequence>
<dbReference type="AlphaFoldDB" id="A0A2G5EU54"/>
<dbReference type="InParanoid" id="A0A2G5EU54"/>
<dbReference type="Proteomes" id="UP000230069">
    <property type="component" value="Unassembled WGS sequence"/>
</dbReference>
<keyword evidence="2" id="KW-1185">Reference proteome</keyword>
<protein>
    <submittedName>
        <fullName evidence="1">Uncharacterized protein</fullName>
    </submittedName>
</protein>